<reference evidence="2" key="1">
    <citation type="journal article" date="2023" name="Nat. Plants">
        <title>Single-cell RNA sequencing provides a high-resolution roadmap for understanding the multicellular compartmentation of specialized metabolism.</title>
        <authorList>
            <person name="Sun S."/>
            <person name="Shen X."/>
            <person name="Li Y."/>
            <person name="Li Y."/>
            <person name="Wang S."/>
            <person name="Li R."/>
            <person name="Zhang H."/>
            <person name="Shen G."/>
            <person name="Guo B."/>
            <person name="Wei J."/>
            <person name="Xu J."/>
            <person name="St-Pierre B."/>
            <person name="Chen S."/>
            <person name="Sun C."/>
        </authorList>
    </citation>
    <scope>NUCLEOTIDE SEQUENCE [LARGE SCALE GENOMIC DNA]</scope>
</reference>
<sequence>MANESSSSSSRVSFFKAQFALRISVIAFSLAAIITTVTTKQTLQEYGMAEEFDYRGSPPTRKEIGSNSHPQNYFQLFLVDLVMAILSIAGCAAVTGEKYLAKNGQGISFLKIWSPYCSRAQKFCHRMFIPLVLSYLSFLCMFGLALMAAHKLKVQIHNS</sequence>
<evidence type="ECO:0000313" key="2">
    <source>
        <dbReference type="Proteomes" id="UP001060085"/>
    </source>
</evidence>
<proteinExistence type="predicted"/>
<comment type="caution">
    <text evidence="1">The sequence shown here is derived from an EMBL/GenBank/DDBJ whole genome shotgun (WGS) entry which is preliminary data.</text>
</comment>
<protein>
    <submittedName>
        <fullName evidence="1">Uncharacterized protein</fullName>
    </submittedName>
</protein>
<organism evidence="1 2">
    <name type="scientific">Catharanthus roseus</name>
    <name type="common">Madagascar periwinkle</name>
    <name type="synonym">Vinca rosea</name>
    <dbReference type="NCBI Taxonomy" id="4058"/>
    <lineage>
        <taxon>Eukaryota</taxon>
        <taxon>Viridiplantae</taxon>
        <taxon>Streptophyta</taxon>
        <taxon>Embryophyta</taxon>
        <taxon>Tracheophyta</taxon>
        <taxon>Spermatophyta</taxon>
        <taxon>Magnoliopsida</taxon>
        <taxon>eudicotyledons</taxon>
        <taxon>Gunneridae</taxon>
        <taxon>Pentapetalae</taxon>
        <taxon>asterids</taxon>
        <taxon>lamiids</taxon>
        <taxon>Gentianales</taxon>
        <taxon>Apocynaceae</taxon>
        <taxon>Rauvolfioideae</taxon>
        <taxon>Vinceae</taxon>
        <taxon>Catharanthinae</taxon>
        <taxon>Catharanthus</taxon>
    </lineage>
</organism>
<dbReference type="Proteomes" id="UP001060085">
    <property type="component" value="Linkage Group LG01"/>
</dbReference>
<evidence type="ECO:0000313" key="1">
    <source>
        <dbReference type="EMBL" id="KAI5683521.1"/>
    </source>
</evidence>
<accession>A0ACC0CF39</accession>
<gene>
    <name evidence="1" type="ORF">M9H77_04749</name>
</gene>
<keyword evidence="2" id="KW-1185">Reference proteome</keyword>
<dbReference type="EMBL" id="CM044701">
    <property type="protein sequence ID" value="KAI5683521.1"/>
    <property type="molecule type" value="Genomic_DNA"/>
</dbReference>
<name>A0ACC0CF39_CATRO</name>